<dbReference type="AlphaFoldDB" id="A0A1W6MQK9"/>
<evidence type="ECO:0008006" key="4">
    <source>
        <dbReference type="Google" id="ProtNLM"/>
    </source>
</evidence>
<dbReference type="Proteomes" id="UP000193978">
    <property type="component" value="Chromosome"/>
</dbReference>
<accession>A0A1W6MQK9</accession>
<evidence type="ECO:0000313" key="3">
    <source>
        <dbReference type="Proteomes" id="UP000193978"/>
    </source>
</evidence>
<protein>
    <recommendedName>
        <fullName evidence="4">Peptidase</fullName>
    </recommendedName>
</protein>
<dbReference type="STRING" id="655015.B1812_00840"/>
<dbReference type="EMBL" id="CP019948">
    <property type="protein sequence ID" value="ARN79855.1"/>
    <property type="molecule type" value="Genomic_DNA"/>
</dbReference>
<dbReference type="OrthoDB" id="1238772at2"/>
<keyword evidence="1" id="KW-1133">Transmembrane helix</keyword>
<dbReference type="PANTHER" id="PTHR41260:SF1">
    <property type="entry name" value="PROTEIN ECSC"/>
    <property type="match status" value="1"/>
</dbReference>
<dbReference type="KEGG" id="mbry:B1812_00840"/>
<organism evidence="2 3">
    <name type="scientific">Methylocystis bryophila</name>
    <dbReference type="NCBI Taxonomy" id="655015"/>
    <lineage>
        <taxon>Bacteria</taxon>
        <taxon>Pseudomonadati</taxon>
        <taxon>Pseudomonadota</taxon>
        <taxon>Alphaproteobacteria</taxon>
        <taxon>Hyphomicrobiales</taxon>
        <taxon>Methylocystaceae</taxon>
        <taxon>Methylocystis</taxon>
    </lineage>
</organism>
<keyword evidence="1" id="KW-0812">Transmembrane</keyword>
<evidence type="ECO:0000256" key="1">
    <source>
        <dbReference type="SAM" id="Phobius"/>
    </source>
</evidence>
<dbReference type="RefSeq" id="WP_085769902.1">
    <property type="nucleotide sequence ID" value="NZ_AP027149.1"/>
</dbReference>
<proteinExistence type="predicted"/>
<keyword evidence="3" id="KW-1185">Reference proteome</keyword>
<dbReference type="PANTHER" id="PTHR41260">
    <property type="entry name" value="PROTEIN ECSC"/>
    <property type="match status" value="1"/>
</dbReference>
<keyword evidence="1" id="KW-0472">Membrane</keyword>
<reference evidence="2 3" key="1">
    <citation type="submission" date="2017-02" db="EMBL/GenBank/DDBJ databases">
        <authorList>
            <person name="Peterson S.W."/>
        </authorList>
    </citation>
    <scope>NUCLEOTIDE SEQUENCE [LARGE SCALE GENOMIC DNA]</scope>
    <source>
        <strain evidence="2 3">S285</strain>
    </source>
</reference>
<gene>
    <name evidence="2" type="ORF">B1812_00840</name>
</gene>
<dbReference type="Pfam" id="PF12787">
    <property type="entry name" value="EcsC"/>
    <property type="match status" value="1"/>
</dbReference>
<name>A0A1W6MQK9_9HYPH</name>
<sequence>MSARPREFAQEHLQQLARAQELLASSSFAARMSDYAGAPLQGALKLASPTLRKGVDQAIEHAILACLKLAIRSLKNIPRRRPQTRLASTWAGVAGGFAGLFGAVALPLELPLTTILMLRAIADIARHHGEDLEKMEARLACVEVFAYGAEKRSDFGYYASRAMLGRLTSEAATLLAHRGATNVSTPVVTALSKEVASRFGIVVYEKIAVSAVPLASAASAAAINVAFMNHFQKIAHGHFMLRRLERIYGTERVREEFALLEGMEGG</sequence>
<evidence type="ECO:0000313" key="2">
    <source>
        <dbReference type="EMBL" id="ARN79855.1"/>
    </source>
</evidence>
<feature type="transmembrane region" description="Helical" evidence="1">
    <location>
        <begin position="86"/>
        <end position="108"/>
    </location>
</feature>
<dbReference type="InterPro" id="IPR024787">
    <property type="entry name" value="EcsC"/>
</dbReference>